<name>A0A6C0H5J6_9ZZZZ</name>
<organism evidence="1">
    <name type="scientific">viral metagenome</name>
    <dbReference type="NCBI Taxonomy" id="1070528"/>
    <lineage>
        <taxon>unclassified sequences</taxon>
        <taxon>metagenomes</taxon>
        <taxon>organismal metagenomes</taxon>
    </lineage>
</organism>
<sequence>MSSKTRKKIFPILEKKLENIGSMIINEVKTRNNIRKFMGSNIKKRVKFNGIKSEMKKNKKYKYTPKKR</sequence>
<dbReference type="EMBL" id="MN739883">
    <property type="protein sequence ID" value="QHT75842.1"/>
    <property type="molecule type" value="Genomic_DNA"/>
</dbReference>
<evidence type="ECO:0000313" key="1">
    <source>
        <dbReference type="EMBL" id="QHT75842.1"/>
    </source>
</evidence>
<accession>A0A6C0H5J6</accession>
<dbReference type="AlphaFoldDB" id="A0A6C0H5J6"/>
<protein>
    <submittedName>
        <fullName evidence="1">Uncharacterized protein</fullName>
    </submittedName>
</protein>
<proteinExistence type="predicted"/>
<reference evidence="1" key="1">
    <citation type="journal article" date="2020" name="Nature">
        <title>Giant virus diversity and host interactions through global metagenomics.</title>
        <authorList>
            <person name="Schulz F."/>
            <person name="Roux S."/>
            <person name="Paez-Espino D."/>
            <person name="Jungbluth S."/>
            <person name="Walsh D.A."/>
            <person name="Denef V.J."/>
            <person name="McMahon K.D."/>
            <person name="Konstantinidis K.T."/>
            <person name="Eloe-Fadrosh E.A."/>
            <person name="Kyrpides N.C."/>
            <person name="Woyke T."/>
        </authorList>
    </citation>
    <scope>NUCLEOTIDE SEQUENCE</scope>
    <source>
        <strain evidence="1">GVMAG-M-3300023179-71</strain>
    </source>
</reference>